<dbReference type="GeneID" id="113704817"/>
<protein>
    <submittedName>
        <fullName evidence="11">Uncharacterized protein isoform X1</fullName>
    </submittedName>
</protein>
<dbReference type="InterPro" id="IPR058353">
    <property type="entry name" value="DUF8040"/>
</dbReference>
<comment type="cofactor">
    <cofactor evidence="1">
        <name>a divalent metal cation</name>
        <dbReference type="ChEBI" id="CHEBI:60240"/>
    </cofactor>
</comment>
<dbReference type="GO" id="GO:0004518">
    <property type="term" value="F:nuclease activity"/>
    <property type="evidence" value="ECO:0007669"/>
    <property type="project" value="UniProtKB-KW"/>
</dbReference>
<keyword evidence="7" id="KW-0539">Nucleus</keyword>
<dbReference type="PANTHER" id="PTHR22930">
    <property type="match status" value="1"/>
</dbReference>
<feature type="domain" description="DUF8040" evidence="9">
    <location>
        <begin position="48"/>
        <end position="140"/>
    </location>
</feature>
<accession>A0A6P6TXL7</accession>
<organism evidence="10 11">
    <name type="scientific">Coffea arabica</name>
    <name type="common">Arabian coffee</name>
    <dbReference type="NCBI Taxonomy" id="13443"/>
    <lineage>
        <taxon>Eukaryota</taxon>
        <taxon>Viridiplantae</taxon>
        <taxon>Streptophyta</taxon>
        <taxon>Embryophyta</taxon>
        <taxon>Tracheophyta</taxon>
        <taxon>Spermatophyta</taxon>
        <taxon>Magnoliopsida</taxon>
        <taxon>eudicotyledons</taxon>
        <taxon>Gunneridae</taxon>
        <taxon>Pentapetalae</taxon>
        <taxon>asterids</taxon>
        <taxon>lamiids</taxon>
        <taxon>Gentianales</taxon>
        <taxon>Rubiaceae</taxon>
        <taxon>Ixoroideae</taxon>
        <taxon>Gardenieae complex</taxon>
        <taxon>Bertiereae - Coffeeae clade</taxon>
        <taxon>Coffeeae</taxon>
        <taxon>Coffea</taxon>
    </lineage>
</organism>
<sequence>MDPGSDDDEDAIVIGAATSVLAAGYAALDVYKTPVVIPKPPHVNRERAREDYMDSILYGSSSYCIDQIRMDQTTFFQLLNTLTIRGLLQPTIHMSVREQLLMFLQIVGYNLRFRVVGGYLYRSTETIHRYFSIVLDAILKLYPDLIQLPNGATPREIRNSRRYYPWFADCVGAIDGTHVVASVPLEIQGKFRGRKGYPTQNVLAAISFDLKFSYVLAGWEGSAHDSRVLEDALTRPRGLQVLQDKYYLVDAGYGIRNGFIPPYSGVRYHLKEYDDNPPQNEKELFNLRHSSLRTTIERGFGVLKKRFKVVDNDPFWDFKTQVDVILACCIIHNHIMGIAPNDMFMEEVIQEEQSETPNVLTEQASYTQPYQTQSERRAENREWARKRDAIAHAIWARRERNSLGGQDLWSV</sequence>
<dbReference type="AlphaFoldDB" id="A0A6P6TXL7"/>
<evidence type="ECO:0000256" key="4">
    <source>
        <dbReference type="ARBA" id="ARBA00022722"/>
    </source>
</evidence>
<dbReference type="GO" id="GO:0016787">
    <property type="term" value="F:hydrolase activity"/>
    <property type="evidence" value="ECO:0007669"/>
    <property type="project" value="UniProtKB-KW"/>
</dbReference>
<evidence type="ECO:0000256" key="5">
    <source>
        <dbReference type="ARBA" id="ARBA00022723"/>
    </source>
</evidence>
<reference evidence="11" key="2">
    <citation type="submission" date="2025-08" db="UniProtKB">
        <authorList>
            <consortium name="RefSeq"/>
        </authorList>
    </citation>
    <scope>IDENTIFICATION</scope>
    <source>
        <tissue evidence="11">Leaves</tissue>
    </source>
</reference>
<evidence type="ECO:0000256" key="2">
    <source>
        <dbReference type="ARBA" id="ARBA00004123"/>
    </source>
</evidence>
<evidence type="ECO:0000256" key="7">
    <source>
        <dbReference type="ARBA" id="ARBA00023242"/>
    </source>
</evidence>
<dbReference type="Pfam" id="PF26138">
    <property type="entry name" value="DUF8040"/>
    <property type="match status" value="1"/>
</dbReference>
<evidence type="ECO:0000256" key="1">
    <source>
        <dbReference type="ARBA" id="ARBA00001968"/>
    </source>
</evidence>
<reference evidence="10" key="1">
    <citation type="journal article" date="2025" name="Foods">
        <title>Unveiling the Microbial Signatures of Arabica Coffee Cherries: Insights into Ripeness Specific Diversity, Functional Traits, and Implications for Quality and Safety.</title>
        <authorList>
            <consortium name="RefSeq"/>
            <person name="Tenea G.N."/>
            <person name="Cifuentes V."/>
            <person name="Reyes P."/>
            <person name="Cevallos-Vallejos M."/>
        </authorList>
    </citation>
    <scope>NUCLEOTIDE SEQUENCE [LARGE SCALE GENOMIC DNA]</scope>
</reference>
<evidence type="ECO:0000259" key="8">
    <source>
        <dbReference type="Pfam" id="PF13359"/>
    </source>
</evidence>
<name>A0A6P6TXL7_COFAR</name>
<keyword evidence="10" id="KW-1185">Reference proteome</keyword>
<proteinExistence type="inferred from homology"/>
<dbReference type="Pfam" id="PF13359">
    <property type="entry name" value="DDE_Tnp_4"/>
    <property type="match status" value="1"/>
</dbReference>
<evidence type="ECO:0000313" key="10">
    <source>
        <dbReference type="Proteomes" id="UP001652660"/>
    </source>
</evidence>
<comment type="subcellular location">
    <subcellularLocation>
        <location evidence="2">Nucleus</location>
    </subcellularLocation>
</comment>
<evidence type="ECO:0000256" key="3">
    <source>
        <dbReference type="ARBA" id="ARBA00006958"/>
    </source>
</evidence>
<dbReference type="PANTHER" id="PTHR22930:SF285">
    <property type="entry name" value="PROTEIN ALP1-LIKE"/>
    <property type="match status" value="1"/>
</dbReference>
<keyword evidence="4" id="KW-0540">Nuclease</keyword>
<dbReference type="InterPro" id="IPR045249">
    <property type="entry name" value="HARBI1-like"/>
</dbReference>
<evidence type="ECO:0000259" key="9">
    <source>
        <dbReference type="Pfam" id="PF26138"/>
    </source>
</evidence>
<dbReference type="InterPro" id="IPR027806">
    <property type="entry name" value="HARBI1_dom"/>
</dbReference>
<dbReference type="RefSeq" id="XP_027082491.2">
    <property type="nucleotide sequence ID" value="XM_027226690.2"/>
</dbReference>
<comment type="similarity">
    <text evidence="3">Belongs to the HARBI1 family.</text>
</comment>
<evidence type="ECO:0000256" key="6">
    <source>
        <dbReference type="ARBA" id="ARBA00022801"/>
    </source>
</evidence>
<dbReference type="OrthoDB" id="1925434at2759"/>
<dbReference type="Proteomes" id="UP001652660">
    <property type="component" value="Chromosome 8e"/>
</dbReference>
<keyword evidence="5" id="KW-0479">Metal-binding</keyword>
<dbReference type="GO" id="GO:0046872">
    <property type="term" value="F:metal ion binding"/>
    <property type="evidence" value="ECO:0007669"/>
    <property type="project" value="UniProtKB-KW"/>
</dbReference>
<dbReference type="GO" id="GO:0005634">
    <property type="term" value="C:nucleus"/>
    <property type="evidence" value="ECO:0007669"/>
    <property type="project" value="UniProtKB-SubCell"/>
</dbReference>
<evidence type="ECO:0000313" key="11">
    <source>
        <dbReference type="RefSeq" id="XP_027082491.2"/>
    </source>
</evidence>
<gene>
    <name evidence="11" type="primary">LOC113704817</name>
</gene>
<keyword evidence="6" id="KW-0378">Hydrolase</keyword>
<feature type="domain" description="DDE Tnp4" evidence="8">
    <location>
        <begin position="174"/>
        <end position="333"/>
    </location>
</feature>